<dbReference type="RefSeq" id="XP_047739466.1">
    <property type="nucleotide sequence ID" value="XM_047883510.1"/>
</dbReference>
<keyword evidence="10" id="KW-0234">DNA repair</keyword>
<dbReference type="GO" id="GO:0005634">
    <property type="term" value="C:nucleus"/>
    <property type="evidence" value="ECO:0007669"/>
    <property type="project" value="UniProtKB-SubCell"/>
</dbReference>
<dbReference type="GO" id="GO:0046872">
    <property type="term" value="F:metal ion binding"/>
    <property type="evidence" value="ECO:0007669"/>
    <property type="project" value="UniProtKB-KW"/>
</dbReference>
<dbReference type="GO" id="GO:0031297">
    <property type="term" value="P:replication fork processing"/>
    <property type="evidence" value="ECO:0007669"/>
    <property type="project" value="TreeGrafter"/>
</dbReference>
<evidence type="ECO:0000256" key="4">
    <source>
        <dbReference type="ARBA" id="ARBA00022723"/>
    </source>
</evidence>
<proteinExistence type="predicted"/>
<evidence type="ECO:0000256" key="12">
    <source>
        <dbReference type="ARBA" id="ARBA00023254"/>
    </source>
</evidence>
<gene>
    <name evidence="15" type="primary">LOC108670096</name>
</gene>
<keyword evidence="6" id="KW-0227">DNA damage</keyword>
<keyword evidence="14" id="KW-1185">Reference proteome</keyword>
<dbReference type="KEGG" id="hazt:108670096"/>
<dbReference type="GO" id="GO:0000712">
    <property type="term" value="P:resolution of meiotic recombination intermediates"/>
    <property type="evidence" value="ECO:0007669"/>
    <property type="project" value="TreeGrafter"/>
</dbReference>
<sequence>MDDELAFSSDEFDELPDLATRLANQKSTGIATLLRNKEFNSLNTQQNTLSSASHGDSDVILVSSDDERDEVDDDIEVNENEVTFVREINRSVVDNDASGRSSGKRRRVRDSDVSMTEASVGCPKRLAPIFTAANQSQHIETFESPAMPRIGTNKRKILNKKMGVEERKRERERVRMQKMEEKERLKQEKLLEKAAKKSDTLAESTKWLVIHMSEDLLTHPSMSEVPSAAAAAGLTLRAERDAVVREAVTFTRVNFFNKKESLEDHAIVVPRLEQFLDLVQGQVSGQGATLQDECRAWKRQLCVTRLTLFVWQLEPHHRSLKNSQKKQSGSFVPNRLDVETALAVVQLQEQVNHRIFCTA</sequence>
<dbReference type="GO" id="GO:0008821">
    <property type="term" value="F:crossover junction DNA endonuclease activity"/>
    <property type="evidence" value="ECO:0007669"/>
    <property type="project" value="TreeGrafter"/>
</dbReference>
<dbReference type="Proteomes" id="UP000694843">
    <property type="component" value="Unplaced"/>
</dbReference>
<keyword evidence="12" id="KW-0469">Meiosis</keyword>
<dbReference type="InterPro" id="IPR033310">
    <property type="entry name" value="Mms4/EME1/EME2"/>
</dbReference>
<dbReference type="PANTHER" id="PTHR21077:SF5">
    <property type="entry name" value="CROSSOVER JUNCTION ENDONUCLEASE MMS4"/>
    <property type="match status" value="1"/>
</dbReference>
<accession>A0A979FSR6</accession>
<evidence type="ECO:0000256" key="3">
    <source>
        <dbReference type="ARBA" id="ARBA00022722"/>
    </source>
</evidence>
<dbReference type="GeneID" id="108670096"/>
<comment type="cofactor">
    <cofactor evidence="1">
        <name>Mg(2+)</name>
        <dbReference type="ChEBI" id="CHEBI:18420"/>
    </cofactor>
</comment>
<protein>
    <submittedName>
        <fullName evidence="15">Uncharacterized protein LOC108670096</fullName>
    </submittedName>
</protein>
<keyword evidence="5" id="KW-0255">Endonuclease</keyword>
<feature type="region of interest" description="Disordered" evidence="13">
    <location>
        <begin position="95"/>
        <end position="118"/>
    </location>
</feature>
<evidence type="ECO:0000256" key="10">
    <source>
        <dbReference type="ARBA" id="ARBA00023204"/>
    </source>
</evidence>
<evidence type="ECO:0000256" key="9">
    <source>
        <dbReference type="ARBA" id="ARBA00023172"/>
    </source>
</evidence>
<dbReference type="PANTHER" id="PTHR21077">
    <property type="entry name" value="EME1 PROTEIN"/>
    <property type="match status" value="1"/>
</dbReference>
<evidence type="ECO:0000256" key="5">
    <source>
        <dbReference type="ARBA" id="ARBA00022759"/>
    </source>
</evidence>
<dbReference type="Gene3D" id="3.40.50.10130">
    <property type="match status" value="1"/>
</dbReference>
<evidence type="ECO:0000256" key="1">
    <source>
        <dbReference type="ARBA" id="ARBA00001946"/>
    </source>
</evidence>
<keyword evidence="4" id="KW-0479">Metal-binding</keyword>
<keyword evidence="11" id="KW-0539">Nucleus</keyword>
<keyword evidence="8" id="KW-0460">Magnesium</keyword>
<reference evidence="15" key="1">
    <citation type="submission" date="2025-08" db="UniProtKB">
        <authorList>
            <consortium name="RefSeq"/>
        </authorList>
    </citation>
    <scope>IDENTIFICATION</scope>
</reference>
<dbReference type="GO" id="GO:0006302">
    <property type="term" value="P:double-strand break repair"/>
    <property type="evidence" value="ECO:0007669"/>
    <property type="project" value="TreeGrafter"/>
</dbReference>
<dbReference type="AlphaFoldDB" id="A0A979FSR6"/>
<keyword evidence="9" id="KW-0233">DNA recombination</keyword>
<evidence type="ECO:0000313" key="14">
    <source>
        <dbReference type="Proteomes" id="UP000694843"/>
    </source>
</evidence>
<evidence type="ECO:0000256" key="11">
    <source>
        <dbReference type="ARBA" id="ARBA00023242"/>
    </source>
</evidence>
<evidence type="ECO:0000256" key="2">
    <source>
        <dbReference type="ARBA" id="ARBA00004123"/>
    </source>
</evidence>
<evidence type="ECO:0000256" key="13">
    <source>
        <dbReference type="SAM" id="MobiDB-lite"/>
    </source>
</evidence>
<name>A0A979FSR6_HYAAZ</name>
<keyword evidence="3" id="KW-0540">Nuclease</keyword>
<dbReference type="GO" id="GO:0048476">
    <property type="term" value="C:Holliday junction resolvase complex"/>
    <property type="evidence" value="ECO:0007669"/>
    <property type="project" value="InterPro"/>
</dbReference>
<keyword evidence="7" id="KW-0378">Hydrolase</keyword>
<organism evidence="14 15">
    <name type="scientific">Hyalella azteca</name>
    <name type="common">Amphipod</name>
    <dbReference type="NCBI Taxonomy" id="294128"/>
    <lineage>
        <taxon>Eukaryota</taxon>
        <taxon>Metazoa</taxon>
        <taxon>Ecdysozoa</taxon>
        <taxon>Arthropoda</taxon>
        <taxon>Crustacea</taxon>
        <taxon>Multicrustacea</taxon>
        <taxon>Malacostraca</taxon>
        <taxon>Eumalacostraca</taxon>
        <taxon>Peracarida</taxon>
        <taxon>Amphipoda</taxon>
        <taxon>Senticaudata</taxon>
        <taxon>Talitrida</taxon>
        <taxon>Talitroidea</taxon>
        <taxon>Hyalellidae</taxon>
        <taxon>Hyalella</taxon>
    </lineage>
</organism>
<evidence type="ECO:0000313" key="15">
    <source>
        <dbReference type="RefSeq" id="XP_047739466.1"/>
    </source>
</evidence>
<comment type="subcellular location">
    <subcellularLocation>
        <location evidence="2">Nucleus</location>
    </subcellularLocation>
</comment>
<evidence type="ECO:0000256" key="8">
    <source>
        <dbReference type="ARBA" id="ARBA00022842"/>
    </source>
</evidence>
<evidence type="ECO:0000256" key="7">
    <source>
        <dbReference type="ARBA" id="ARBA00022801"/>
    </source>
</evidence>
<dbReference type="GO" id="GO:0031573">
    <property type="term" value="P:mitotic intra-S DNA damage checkpoint signaling"/>
    <property type="evidence" value="ECO:0007669"/>
    <property type="project" value="TreeGrafter"/>
</dbReference>
<evidence type="ECO:0000256" key="6">
    <source>
        <dbReference type="ARBA" id="ARBA00022763"/>
    </source>
</evidence>